<organism evidence="2 3">
    <name type="scientific">Marchantia polymorpha</name>
    <name type="common">Common liverwort</name>
    <name type="synonym">Marchantia aquatica</name>
    <dbReference type="NCBI Taxonomy" id="3197"/>
    <lineage>
        <taxon>Eukaryota</taxon>
        <taxon>Viridiplantae</taxon>
        <taxon>Streptophyta</taxon>
        <taxon>Embryophyta</taxon>
        <taxon>Marchantiophyta</taxon>
        <taxon>Marchantiopsida</taxon>
        <taxon>Marchantiidae</taxon>
        <taxon>Marchantiales</taxon>
        <taxon>Marchantiaceae</taxon>
        <taxon>Marchantia</taxon>
    </lineage>
</organism>
<evidence type="ECO:0000313" key="3">
    <source>
        <dbReference type="Proteomes" id="UP000244005"/>
    </source>
</evidence>
<keyword evidence="3" id="KW-1185">Reference proteome</keyword>
<evidence type="ECO:0000313" key="2">
    <source>
        <dbReference type="EMBL" id="PTQ29686.1"/>
    </source>
</evidence>
<dbReference type="Proteomes" id="UP000244005">
    <property type="component" value="Unassembled WGS sequence"/>
</dbReference>
<feature type="region of interest" description="Disordered" evidence="1">
    <location>
        <begin position="54"/>
        <end position="82"/>
    </location>
</feature>
<proteinExistence type="predicted"/>
<dbReference type="AlphaFoldDB" id="A0A2R6W760"/>
<feature type="compositionally biased region" description="Basic and acidic residues" evidence="1">
    <location>
        <begin position="55"/>
        <end position="72"/>
    </location>
</feature>
<dbReference type="EMBL" id="KZ772808">
    <property type="protein sequence ID" value="PTQ29686.1"/>
    <property type="molecule type" value="Genomic_DNA"/>
</dbReference>
<gene>
    <name evidence="2" type="ORF">MARPO_0136s0014</name>
</gene>
<reference evidence="3" key="1">
    <citation type="journal article" date="2017" name="Cell">
        <title>Insights into land plant evolution garnered from the Marchantia polymorpha genome.</title>
        <authorList>
            <person name="Bowman J.L."/>
            <person name="Kohchi T."/>
            <person name="Yamato K.T."/>
            <person name="Jenkins J."/>
            <person name="Shu S."/>
            <person name="Ishizaki K."/>
            <person name="Yamaoka S."/>
            <person name="Nishihama R."/>
            <person name="Nakamura Y."/>
            <person name="Berger F."/>
            <person name="Adam C."/>
            <person name="Aki S.S."/>
            <person name="Althoff F."/>
            <person name="Araki T."/>
            <person name="Arteaga-Vazquez M.A."/>
            <person name="Balasubrmanian S."/>
            <person name="Barry K."/>
            <person name="Bauer D."/>
            <person name="Boehm C.R."/>
            <person name="Briginshaw L."/>
            <person name="Caballero-Perez J."/>
            <person name="Catarino B."/>
            <person name="Chen F."/>
            <person name="Chiyoda S."/>
            <person name="Chovatia M."/>
            <person name="Davies K.M."/>
            <person name="Delmans M."/>
            <person name="Demura T."/>
            <person name="Dierschke T."/>
            <person name="Dolan L."/>
            <person name="Dorantes-Acosta A.E."/>
            <person name="Eklund D.M."/>
            <person name="Florent S.N."/>
            <person name="Flores-Sandoval E."/>
            <person name="Fujiyama A."/>
            <person name="Fukuzawa H."/>
            <person name="Galik B."/>
            <person name="Grimanelli D."/>
            <person name="Grimwood J."/>
            <person name="Grossniklaus U."/>
            <person name="Hamada T."/>
            <person name="Haseloff J."/>
            <person name="Hetherington A.J."/>
            <person name="Higo A."/>
            <person name="Hirakawa Y."/>
            <person name="Hundley H.N."/>
            <person name="Ikeda Y."/>
            <person name="Inoue K."/>
            <person name="Inoue S.I."/>
            <person name="Ishida S."/>
            <person name="Jia Q."/>
            <person name="Kakita M."/>
            <person name="Kanazawa T."/>
            <person name="Kawai Y."/>
            <person name="Kawashima T."/>
            <person name="Kennedy M."/>
            <person name="Kinose K."/>
            <person name="Kinoshita T."/>
            <person name="Kohara Y."/>
            <person name="Koide E."/>
            <person name="Komatsu K."/>
            <person name="Kopischke S."/>
            <person name="Kubo M."/>
            <person name="Kyozuka J."/>
            <person name="Lagercrantz U."/>
            <person name="Lin S.S."/>
            <person name="Lindquist E."/>
            <person name="Lipzen A.M."/>
            <person name="Lu C.W."/>
            <person name="De Luna E."/>
            <person name="Martienssen R.A."/>
            <person name="Minamino N."/>
            <person name="Mizutani M."/>
            <person name="Mizutani M."/>
            <person name="Mochizuki N."/>
            <person name="Monte I."/>
            <person name="Mosher R."/>
            <person name="Nagasaki H."/>
            <person name="Nakagami H."/>
            <person name="Naramoto S."/>
            <person name="Nishitani K."/>
            <person name="Ohtani M."/>
            <person name="Okamoto T."/>
            <person name="Okumura M."/>
            <person name="Phillips J."/>
            <person name="Pollak B."/>
            <person name="Reinders A."/>
            <person name="Rovekamp M."/>
            <person name="Sano R."/>
            <person name="Sawa S."/>
            <person name="Schmid M.W."/>
            <person name="Shirakawa M."/>
            <person name="Solano R."/>
            <person name="Spunde A."/>
            <person name="Suetsugu N."/>
            <person name="Sugano S."/>
            <person name="Sugiyama A."/>
            <person name="Sun R."/>
            <person name="Suzuki Y."/>
            <person name="Takenaka M."/>
            <person name="Takezawa D."/>
            <person name="Tomogane H."/>
            <person name="Tsuzuki M."/>
            <person name="Ueda T."/>
            <person name="Umeda M."/>
            <person name="Ward J.M."/>
            <person name="Watanabe Y."/>
            <person name="Yazaki K."/>
            <person name="Yokoyama R."/>
            <person name="Yoshitake Y."/>
            <person name="Yotsui I."/>
            <person name="Zachgo S."/>
            <person name="Schmutz J."/>
        </authorList>
    </citation>
    <scope>NUCLEOTIDE SEQUENCE [LARGE SCALE GENOMIC DNA]</scope>
    <source>
        <strain evidence="3">Tak-1</strain>
    </source>
</reference>
<accession>A0A2R6W760</accession>
<protein>
    <submittedName>
        <fullName evidence="2">Uncharacterized protein</fullName>
    </submittedName>
</protein>
<evidence type="ECO:0000256" key="1">
    <source>
        <dbReference type="SAM" id="MobiDB-lite"/>
    </source>
</evidence>
<sequence>MGNRRDVELRQQYNTCPDVHELTEEKFLNSIRRGVKRDEKNVEKVQTRKIFPRADIGRLTRGTKRERGREGDGGGNGDADADANADAKLVHCSGPDRTFDKTVTFSRWGKRVKRRHGDDGKQCSLKREAYPRAELRIPQESEKLTAMNVWLVSRPPR</sequence>
<dbReference type="Gramene" id="Mp5g07070.1">
    <property type="protein sequence ID" value="Mp5g07070.1.cds"/>
    <property type="gene ID" value="Mp5g07070"/>
</dbReference>
<name>A0A2R6W760_MARPO</name>